<dbReference type="EMBL" id="JQSG02000004">
    <property type="protein sequence ID" value="OBS08963.1"/>
    <property type="molecule type" value="Genomic_DNA"/>
</dbReference>
<protein>
    <recommendedName>
        <fullName evidence="3">Type I-E CRISPR-associated protein Cas6/Cse3/CasE</fullName>
    </recommendedName>
</protein>
<dbReference type="Gene3D" id="3.30.70.1210">
    <property type="entry name" value="Crispr-associated protein, domain 2"/>
    <property type="match status" value="1"/>
</dbReference>
<reference evidence="1 2" key="1">
    <citation type="journal article" date="2014" name="Genome Announc.">
        <title>Draft Genome Sequence of the Iron-Oxidizing, Acidophilic, and Halotolerant 'Thiobacillus prosperus' Type Strain DSM 5130.</title>
        <authorList>
            <person name="Ossandon F.J."/>
            <person name="Cardenas J.P."/>
            <person name="Corbett M."/>
            <person name="Quatrini R."/>
            <person name="Holmes D.S."/>
            <person name="Watkin E."/>
        </authorList>
    </citation>
    <scope>NUCLEOTIDE SEQUENCE [LARGE SCALE GENOMIC DNA]</scope>
    <source>
        <strain evidence="1 2">DSM 5130</strain>
    </source>
</reference>
<evidence type="ECO:0008006" key="3">
    <source>
        <dbReference type="Google" id="ProtNLM"/>
    </source>
</evidence>
<dbReference type="SUPFAM" id="SSF117987">
    <property type="entry name" value="CRISPR-associated protein"/>
    <property type="match status" value="1"/>
</dbReference>
<comment type="caution">
    <text evidence="1">The sequence shown here is derived from an EMBL/GenBank/DDBJ whole genome shotgun (WGS) entry which is preliminary data.</text>
</comment>
<dbReference type="InterPro" id="IPR010179">
    <property type="entry name" value="CRISPR-assoc_prot_Cse3"/>
</dbReference>
<accession>A0A1A6C325</accession>
<evidence type="ECO:0000313" key="1">
    <source>
        <dbReference type="EMBL" id="OBS08963.1"/>
    </source>
</evidence>
<organism evidence="1 2">
    <name type="scientific">Acidihalobacter prosperus</name>
    <dbReference type="NCBI Taxonomy" id="160660"/>
    <lineage>
        <taxon>Bacteria</taxon>
        <taxon>Pseudomonadati</taxon>
        <taxon>Pseudomonadota</taxon>
        <taxon>Gammaproteobacteria</taxon>
        <taxon>Chromatiales</taxon>
        <taxon>Ectothiorhodospiraceae</taxon>
        <taxon>Acidihalobacter</taxon>
    </lineage>
</organism>
<dbReference type="Proteomes" id="UP000029273">
    <property type="component" value="Unassembled WGS sequence"/>
</dbReference>
<evidence type="ECO:0000313" key="2">
    <source>
        <dbReference type="Proteomes" id="UP000029273"/>
    </source>
</evidence>
<name>A0A1A6C325_9GAMM</name>
<proteinExistence type="predicted"/>
<dbReference type="Pfam" id="PF08798">
    <property type="entry name" value="CRISPR_assoc"/>
    <property type="match status" value="1"/>
</dbReference>
<sequence length="171" mass="18806">MSTQIEDDCMIDVNAIHKSAWAKATDGAPCAHRPFLFDFRQVAGRGIYLYTRPLGEASPLRAGHSYPLVVRLAATHRAKNPAGKIVERRISEHELPEWLGRIFARHGMRVDGIQHAQFEPVKVGRGGLDVLSTVMVAAQVLIEDEAKAAHAWGHGIGRGKAWGCGTLMLRH</sequence>
<gene>
    <name evidence="1" type="ORF">Thpro_022080</name>
</gene>
<keyword evidence="2" id="KW-1185">Reference proteome</keyword>
<dbReference type="AlphaFoldDB" id="A0A1A6C325"/>